<reference evidence="2" key="1">
    <citation type="submission" date="2021-01" db="EMBL/GenBank/DDBJ databases">
        <authorList>
            <person name="Corre E."/>
            <person name="Pelletier E."/>
            <person name="Niang G."/>
            <person name="Scheremetjew M."/>
            <person name="Finn R."/>
            <person name="Kale V."/>
            <person name="Holt S."/>
            <person name="Cochrane G."/>
            <person name="Meng A."/>
            <person name="Brown T."/>
            <person name="Cohen L."/>
        </authorList>
    </citation>
    <scope>NUCLEOTIDE SEQUENCE</scope>
    <source>
        <strain evidence="2">308</strain>
    </source>
</reference>
<sequence length="520" mass="58666">MFSVTFIVALAILFAFGPTHASTVISDFRVRDRDVTPALGRGFSIATGEILATCWEEVTQNEPTYDYDYTLKDFQNEDGDFDYAGTRNVAKANFLIASAHAEANAEHDSRTDTKTHSIMGVLTVDRYHSSLDENGSELSMAAKELIKRDEFIGFFKTCGPGFIRSLRRQAMMMAMFDYESTENTSNTNVYMKLSANDPIRAASVEGNFTEKKNQLMQSLKITIRATGIGLLGGEGSLTPRTMEQYSETMDYVFKSIQRSDVGNVVSVEVVSYINSPNFQVLTEVSRTMEYTVCYDSVDVDSRNILPCEDENVVFHVMTINSMVRKFNVVSNAEHVVRIQSIVTSAMTRLELIQQCINKLTVLPAAVRNLNLKNHKCMKNYLGTNCEDRTVQQLLDDLVGLDQGTYYYSREAIRLRNYVDNYFNSCIIDLNRNLYGIAGGTFQARHWTQIPSCNKIACTYASAFWDSAIGNCVVRYDQVALRQDLSRHATAQLFCMPMLENDEKYKKPSVFFGDVKPVDNE</sequence>
<organism evidence="2">
    <name type="scientific">Corethron hystrix</name>
    <dbReference type="NCBI Taxonomy" id="216773"/>
    <lineage>
        <taxon>Eukaryota</taxon>
        <taxon>Sar</taxon>
        <taxon>Stramenopiles</taxon>
        <taxon>Ochrophyta</taxon>
        <taxon>Bacillariophyta</taxon>
        <taxon>Coscinodiscophyceae</taxon>
        <taxon>Corethrophycidae</taxon>
        <taxon>Corethrales</taxon>
        <taxon>Corethraceae</taxon>
        <taxon>Corethron</taxon>
    </lineage>
</organism>
<evidence type="ECO:0000256" key="1">
    <source>
        <dbReference type="SAM" id="SignalP"/>
    </source>
</evidence>
<dbReference type="EMBL" id="HBFR01024947">
    <property type="protein sequence ID" value="CAD8890665.1"/>
    <property type="molecule type" value="Transcribed_RNA"/>
</dbReference>
<dbReference type="AlphaFoldDB" id="A0A7S1FVC8"/>
<protein>
    <submittedName>
        <fullName evidence="2">Uncharacterized protein</fullName>
    </submittedName>
</protein>
<feature type="signal peptide" evidence="1">
    <location>
        <begin position="1"/>
        <end position="21"/>
    </location>
</feature>
<proteinExistence type="predicted"/>
<accession>A0A7S1FVC8</accession>
<feature type="chain" id="PRO_5030582415" evidence="1">
    <location>
        <begin position="22"/>
        <end position="520"/>
    </location>
</feature>
<name>A0A7S1FVC8_9STRA</name>
<keyword evidence="1" id="KW-0732">Signal</keyword>
<evidence type="ECO:0000313" key="2">
    <source>
        <dbReference type="EMBL" id="CAD8890665.1"/>
    </source>
</evidence>
<gene>
    <name evidence="2" type="ORF">CHYS00102_LOCUS17870</name>
</gene>